<dbReference type="RefSeq" id="WP_120681157.1">
    <property type="nucleotide sequence ID" value="NZ_RBAL01000010.1"/>
</dbReference>
<evidence type="ECO:0000256" key="5">
    <source>
        <dbReference type="SAM" id="Coils"/>
    </source>
</evidence>
<dbReference type="EMBL" id="RBAL01000010">
    <property type="protein sequence ID" value="RKN40448.1"/>
    <property type="molecule type" value="Genomic_DNA"/>
</dbReference>
<evidence type="ECO:0000256" key="4">
    <source>
        <dbReference type="ARBA" id="ARBA00022807"/>
    </source>
</evidence>
<evidence type="ECO:0000313" key="9">
    <source>
        <dbReference type="Proteomes" id="UP000272474"/>
    </source>
</evidence>
<organism evidence="8 9">
    <name type="scientific">Streptomyces hoynatensis</name>
    <dbReference type="NCBI Taxonomy" id="1141874"/>
    <lineage>
        <taxon>Bacteria</taxon>
        <taxon>Bacillati</taxon>
        <taxon>Actinomycetota</taxon>
        <taxon>Actinomycetes</taxon>
        <taxon>Kitasatosporales</taxon>
        <taxon>Streptomycetaceae</taxon>
        <taxon>Streptomyces</taxon>
    </lineage>
</organism>
<comment type="similarity">
    <text evidence="1">Belongs to the peptidase C40 family.</text>
</comment>
<evidence type="ECO:0000256" key="2">
    <source>
        <dbReference type="ARBA" id="ARBA00022670"/>
    </source>
</evidence>
<feature type="chain" id="PRO_5039167815" description="NlpC/P60 domain-containing protein" evidence="6">
    <location>
        <begin position="25"/>
        <end position="366"/>
    </location>
</feature>
<dbReference type="PROSITE" id="PS51935">
    <property type="entry name" value="NLPC_P60"/>
    <property type="match status" value="1"/>
</dbReference>
<dbReference type="PANTHER" id="PTHR47359">
    <property type="entry name" value="PEPTIDOGLYCAN DL-ENDOPEPTIDASE CWLO"/>
    <property type="match status" value="1"/>
</dbReference>
<feature type="coiled-coil region" evidence="5">
    <location>
        <begin position="46"/>
        <end position="80"/>
    </location>
</feature>
<keyword evidence="2" id="KW-0645">Protease</keyword>
<keyword evidence="5" id="KW-0175">Coiled coil</keyword>
<evidence type="ECO:0000259" key="7">
    <source>
        <dbReference type="PROSITE" id="PS51935"/>
    </source>
</evidence>
<dbReference type="SUPFAM" id="SSF54001">
    <property type="entry name" value="Cysteine proteinases"/>
    <property type="match status" value="1"/>
</dbReference>
<evidence type="ECO:0000256" key="6">
    <source>
        <dbReference type="SAM" id="SignalP"/>
    </source>
</evidence>
<dbReference type="PANTHER" id="PTHR47359:SF3">
    <property type="entry name" value="NLP_P60 DOMAIN-CONTAINING PROTEIN-RELATED"/>
    <property type="match status" value="1"/>
</dbReference>
<keyword evidence="3" id="KW-0378">Hydrolase</keyword>
<dbReference type="Pfam" id="PF00877">
    <property type="entry name" value="NLPC_P60"/>
    <property type="match status" value="1"/>
</dbReference>
<proteinExistence type="inferred from homology"/>
<dbReference type="Proteomes" id="UP000272474">
    <property type="component" value="Unassembled WGS sequence"/>
</dbReference>
<evidence type="ECO:0000313" key="8">
    <source>
        <dbReference type="EMBL" id="RKN40448.1"/>
    </source>
</evidence>
<keyword evidence="4" id="KW-0788">Thiol protease</keyword>
<comment type="caution">
    <text evidence="8">The sequence shown here is derived from an EMBL/GenBank/DDBJ whole genome shotgun (WGS) entry which is preliminary data.</text>
</comment>
<accession>A0A3A9YWR2</accession>
<reference evidence="8 9" key="1">
    <citation type="journal article" date="2014" name="Int. J. Syst. Evol. Microbiol.">
        <title>Streptomyces hoynatensis sp. nov., isolated from deep marine sediment.</title>
        <authorList>
            <person name="Veyisoglu A."/>
            <person name="Sahin N."/>
        </authorList>
    </citation>
    <scope>NUCLEOTIDE SEQUENCE [LARGE SCALE GENOMIC DNA]</scope>
    <source>
        <strain evidence="8 9">KCTC 29097</strain>
    </source>
</reference>
<evidence type="ECO:0000256" key="1">
    <source>
        <dbReference type="ARBA" id="ARBA00007074"/>
    </source>
</evidence>
<gene>
    <name evidence="8" type="ORF">D7294_18560</name>
</gene>
<dbReference type="InterPro" id="IPR038765">
    <property type="entry name" value="Papain-like_cys_pep_sf"/>
</dbReference>
<protein>
    <recommendedName>
        <fullName evidence="7">NlpC/P60 domain-containing protein</fullName>
    </recommendedName>
</protein>
<dbReference type="Gene3D" id="3.90.1720.10">
    <property type="entry name" value="endopeptidase domain like (from Nostoc punctiforme)"/>
    <property type="match status" value="1"/>
</dbReference>
<evidence type="ECO:0000256" key="3">
    <source>
        <dbReference type="ARBA" id="ARBA00022801"/>
    </source>
</evidence>
<feature type="domain" description="NlpC/P60" evidence="7">
    <location>
        <begin position="239"/>
        <end position="365"/>
    </location>
</feature>
<dbReference type="InterPro" id="IPR051794">
    <property type="entry name" value="PG_Endopeptidase_C40"/>
</dbReference>
<dbReference type="OrthoDB" id="5177647at2"/>
<dbReference type="GO" id="GO:0008234">
    <property type="term" value="F:cysteine-type peptidase activity"/>
    <property type="evidence" value="ECO:0007669"/>
    <property type="project" value="UniProtKB-KW"/>
</dbReference>
<keyword evidence="6" id="KW-0732">Signal</keyword>
<name>A0A3A9YWR2_9ACTN</name>
<sequence length="366" mass="37713">MTAPPRRPSRVAATALTAALTALAALSPSPAAAEPADGIPALLGELRTLCREADEATAAYQEAAERLRAQRAEADRLGRRLAGTRGDLAGARRTAGRLASAQYRAGGRAGGAGLAGIPPYVRMLLGEDPGRALHEARIASRVSAAQAAEIARLVEGERRADALATAAREALDAERTLAGRQRERRAEVRRRLDEVTRLLAGLSPAERSALTRLEETESEAARREMYAEGALPPADAAPSAAGRAALGHALEQLGRPYAFGEAGPGAFDGPGLAARAWAAAGRAIPATAAAQWAELPRVPLNRLRPGDLVFYSPAADDPRAADVALYAGEGEVVAAPGPGRRVARTPVTLGHLLGAARPDAAAPAGG</sequence>
<dbReference type="AlphaFoldDB" id="A0A3A9YWR2"/>
<dbReference type="GO" id="GO:0006508">
    <property type="term" value="P:proteolysis"/>
    <property type="evidence" value="ECO:0007669"/>
    <property type="project" value="UniProtKB-KW"/>
</dbReference>
<keyword evidence="9" id="KW-1185">Reference proteome</keyword>
<feature type="signal peptide" evidence="6">
    <location>
        <begin position="1"/>
        <end position="24"/>
    </location>
</feature>
<dbReference type="InterPro" id="IPR000064">
    <property type="entry name" value="NLP_P60_dom"/>
</dbReference>